<proteinExistence type="predicted"/>
<organism evidence="1 2">
    <name type="scientific">Tardibacter chloracetimidivorans</name>
    <dbReference type="NCBI Taxonomy" id="1921510"/>
    <lineage>
        <taxon>Bacteria</taxon>
        <taxon>Pseudomonadati</taxon>
        <taxon>Pseudomonadota</taxon>
        <taxon>Alphaproteobacteria</taxon>
        <taxon>Sphingomonadales</taxon>
        <taxon>Sphingomonadaceae</taxon>
        <taxon>Tardibacter</taxon>
    </lineage>
</organism>
<accession>A0A1L3ZRP3</accession>
<dbReference type="RefSeq" id="WP_072595870.1">
    <property type="nucleotide sequence ID" value="NZ_CP018221.1"/>
</dbReference>
<evidence type="ECO:0000313" key="2">
    <source>
        <dbReference type="Proteomes" id="UP000182063"/>
    </source>
</evidence>
<gene>
    <name evidence="1" type="ORF">BSL82_02395</name>
</gene>
<dbReference type="KEGG" id="sphj:BSL82_02395"/>
<dbReference type="OrthoDB" id="7575104at2"/>
<sequence>MQAMTQSVSTFRQWMAKASGGESFTYARAQRCPRADITDEVRLLHDTGLLTLKQRKVGPGLYDYIAERRAHPRPPATGFHDMERRGRDRGGLDGAVHRVATQIARAHGFGEPMPDRRSIALASREAPQAISRALKALAAAGQVRYLPPIRKTIKVKRRSRGVLREARA</sequence>
<keyword evidence="2" id="KW-1185">Reference proteome</keyword>
<dbReference type="AlphaFoldDB" id="A0A1L3ZRP3"/>
<dbReference type="Proteomes" id="UP000182063">
    <property type="component" value="Chromosome"/>
</dbReference>
<protein>
    <submittedName>
        <fullName evidence="1">Uncharacterized protein</fullName>
    </submittedName>
</protein>
<evidence type="ECO:0000313" key="1">
    <source>
        <dbReference type="EMBL" id="API58297.1"/>
    </source>
</evidence>
<reference evidence="2" key="1">
    <citation type="submission" date="2016-11" db="EMBL/GenBank/DDBJ databases">
        <title>Complete Genome Sequence of alachlor-degrading Sphingomonas sp. strain JJ-A5.</title>
        <authorList>
            <person name="Lee H."/>
            <person name="Ka J.-O."/>
        </authorList>
    </citation>
    <scope>NUCLEOTIDE SEQUENCE [LARGE SCALE GENOMIC DNA]</scope>
    <source>
        <strain evidence="2">JJ-A5</strain>
    </source>
</reference>
<dbReference type="EMBL" id="CP018221">
    <property type="protein sequence ID" value="API58297.1"/>
    <property type="molecule type" value="Genomic_DNA"/>
</dbReference>
<name>A0A1L3ZRP3_9SPHN</name>
<dbReference type="STRING" id="1921510.BSL82_02395"/>